<evidence type="ECO:0000256" key="1">
    <source>
        <dbReference type="ARBA" id="ARBA00022737"/>
    </source>
</evidence>
<evidence type="ECO:0000313" key="9">
    <source>
        <dbReference type="EMBL" id="KAF5390099.1"/>
    </source>
</evidence>
<dbReference type="Gene3D" id="1.25.40.1040">
    <property type="match status" value="1"/>
</dbReference>
<dbReference type="GO" id="GO:0006412">
    <property type="term" value="P:translation"/>
    <property type="evidence" value="ECO:0007669"/>
    <property type="project" value="InterPro"/>
</dbReference>
<feature type="compositionally biased region" description="Low complexity" evidence="8">
    <location>
        <begin position="730"/>
        <end position="740"/>
    </location>
</feature>
<dbReference type="PANTHER" id="PTHR22767">
    <property type="entry name" value="N-TERMINAL ACETYLTRANSFERASE-RELATED"/>
    <property type="match status" value="1"/>
</dbReference>
<dbReference type="SMART" id="SM00028">
    <property type="entry name" value="TPR"/>
    <property type="match status" value="4"/>
</dbReference>
<evidence type="ECO:0000256" key="2">
    <source>
        <dbReference type="ARBA" id="ARBA00022803"/>
    </source>
</evidence>
<dbReference type="EMBL" id="JAACJN010000017">
    <property type="protein sequence ID" value="KAF5390099.1"/>
    <property type="molecule type" value="Genomic_DNA"/>
</dbReference>
<feature type="repeat" description="TPR" evidence="6">
    <location>
        <begin position="194"/>
        <end position="227"/>
    </location>
</feature>
<sequence>MHNESRDFITHTVRMQGGNSGLRRKTVASPPQEWSTSPRPAAPFGGSNLVVNRWSDCKGKACKKHTPHKVTQYKKGKDSLFAQGKRRYDRKQSGYGGQTKPVFHKKAKTTKKVVLRLECTVCKYKAQMTLKRCKHFELGGEKKTKGAALTFILKKYPEHGETLCMKGLVLVHMGRREEGVELIRKGVRLDLTSHIVWHVFGLIQKGEKKYEDALKSYSQALKFDKENLNLLRDVAQLQTQLRLYDGLVETRHMLLRLRPTLRQHWIALAVAYHLSGNLKEANNVLTEYRKTLKNIPHYDIEHSELLLYHIRVLEEQGQHEEALSLLDVSAKDRAIVDKTAIMEIRARLLSRLKSDEAEHAWRALVEYNSECYDYYKGYLSNQGLSLEDNTSEALTVLRDFSTQFPKSNVSRRLSLSLASGEEFRQIAQPYLLSGLTKGIPSLFVDLKSLYTNHEKMQVLQDIAETISKESTPTPDPSVASSSSSSSSKEPTTYLWTLYYLAQHYSYLSEHAKALEILDLAIAHTPTLPELYTCKARTLKRAGDNYGASRTMEDARLLDGQDRFLNTKSAKYRMRAGLVDEASSLLGLFTKKDATSPGADLEEMQSLFYLLEEGEAHRRAGRLNLALKKYTAVQKVFDDFEDDQYDFHGYSLRKFTVNIYLNMLNWEDHLRSHPEYIKAALAASRIYVDLHDDPSLASVNPDGKCGATEAEKKAKKKAKKAQKEKEDAVKKATATAATSSTNEDKGLDVPSKDEDPDGMKLLTASDPLEQAARFLQPLTTLAQNDIRVWIAVYDVAIRRGKRDNISFFLVDGYLTRAGIGKWLQAAQALVHARALDLENPELHARIVHARYTGKPETETLMIVSKLPEPIPSPAGPVFMDTLDKIIPSDVSVETLNSQYLQKHSNSAKAILASAQALRVLGATLQEVEDLVFTALKDEVELDIQTAFELATFLKRIKSTRVDELDKALDSKFIISTAFKTSDEQIQLRKWALTNDKIGVDGGAGGPDGVPGENEAELESTQA</sequence>
<feature type="region of interest" description="Disordered" evidence="8">
    <location>
        <begin position="81"/>
        <end position="101"/>
    </location>
</feature>
<organism evidence="9 10">
    <name type="scientific">Collybiopsis confluens</name>
    <dbReference type="NCBI Taxonomy" id="2823264"/>
    <lineage>
        <taxon>Eukaryota</taxon>
        <taxon>Fungi</taxon>
        <taxon>Dikarya</taxon>
        <taxon>Basidiomycota</taxon>
        <taxon>Agaricomycotina</taxon>
        <taxon>Agaricomycetes</taxon>
        <taxon>Agaricomycetidae</taxon>
        <taxon>Agaricales</taxon>
        <taxon>Marasmiineae</taxon>
        <taxon>Omphalotaceae</taxon>
        <taxon>Collybiopsis</taxon>
    </lineage>
</organism>
<dbReference type="GO" id="GO:1990904">
    <property type="term" value="C:ribonucleoprotein complex"/>
    <property type="evidence" value="ECO:0007669"/>
    <property type="project" value="UniProtKB-KW"/>
</dbReference>
<feature type="region of interest" description="Disordered" evidence="8">
    <location>
        <begin position="997"/>
        <end position="1021"/>
    </location>
</feature>
<dbReference type="InterPro" id="IPR021183">
    <property type="entry name" value="NatA_aux_su"/>
</dbReference>
<evidence type="ECO:0000256" key="3">
    <source>
        <dbReference type="ARBA" id="ARBA00029633"/>
    </source>
</evidence>
<keyword evidence="10" id="KW-1185">Reference proteome</keyword>
<feature type="compositionally biased region" description="Basic and acidic residues" evidence="8">
    <location>
        <begin position="720"/>
        <end position="729"/>
    </location>
</feature>
<dbReference type="InterPro" id="IPR011332">
    <property type="entry name" value="Ribosomal_zn-bd"/>
</dbReference>
<feature type="region of interest" description="Disordered" evidence="8">
    <location>
        <begin position="715"/>
        <end position="760"/>
    </location>
</feature>
<dbReference type="InterPro" id="IPR000552">
    <property type="entry name" value="Ribosomal_eL44"/>
</dbReference>
<reference evidence="9 10" key="1">
    <citation type="journal article" date="2020" name="ISME J.">
        <title>Uncovering the hidden diversity of litter-decomposition mechanisms in mushroom-forming fungi.</title>
        <authorList>
            <person name="Floudas D."/>
            <person name="Bentzer J."/>
            <person name="Ahren D."/>
            <person name="Johansson T."/>
            <person name="Persson P."/>
            <person name="Tunlid A."/>
        </authorList>
    </citation>
    <scope>NUCLEOTIDE SEQUENCE [LARGE SCALE GENOMIC DNA]</scope>
    <source>
        <strain evidence="9 10">CBS 406.79</strain>
    </source>
</reference>
<keyword evidence="7" id="KW-0689">Ribosomal protein</keyword>
<evidence type="ECO:0000256" key="8">
    <source>
        <dbReference type="SAM" id="MobiDB-lite"/>
    </source>
</evidence>
<dbReference type="InterPro" id="IPR011990">
    <property type="entry name" value="TPR-like_helical_dom_sf"/>
</dbReference>
<comment type="caution">
    <text evidence="9">The sequence shown here is derived from an EMBL/GenBank/DDBJ whole genome shotgun (WGS) entry which is preliminary data.</text>
</comment>
<feature type="compositionally biased region" description="Low complexity" evidence="8">
    <location>
        <begin position="470"/>
        <end position="489"/>
    </location>
</feature>
<dbReference type="PROSITE" id="PS01172">
    <property type="entry name" value="RIBOSOMAL_L44E"/>
    <property type="match status" value="1"/>
</dbReference>
<dbReference type="PROSITE" id="PS50005">
    <property type="entry name" value="TPR"/>
    <property type="match status" value="1"/>
</dbReference>
<dbReference type="OrthoDB" id="10263032at2759"/>
<dbReference type="Gene3D" id="1.25.40.1010">
    <property type="match status" value="1"/>
</dbReference>
<dbReference type="Proteomes" id="UP000518752">
    <property type="component" value="Unassembled WGS sequence"/>
</dbReference>
<feature type="compositionally biased region" description="Acidic residues" evidence="8">
    <location>
        <begin position="1012"/>
        <end position="1021"/>
    </location>
</feature>
<evidence type="ECO:0000313" key="10">
    <source>
        <dbReference type="Proteomes" id="UP000518752"/>
    </source>
</evidence>
<dbReference type="SUPFAM" id="SSF57829">
    <property type="entry name" value="Zn-binding ribosomal proteins"/>
    <property type="match status" value="1"/>
</dbReference>
<dbReference type="GO" id="GO:0005840">
    <property type="term" value="C:ribosome"/>
    <property type="evidence" value="ECO:0007669"/>
    <property type="project" value="UniProtKB-KW"/>
</dbReference>
<feature type="compositionally biased region" description="Gly residues" evidence="8">
    <location>
        <begin position="998"/>
        <end position="1007"/>
    </location>
</feature>
<dbReference type="AlphaFoldDB" id="A0A8H5MDP4"/>
<comment type="similarity">
    <text evidence="7">Belongs to the eukaryotic ribosomal protein eL42 family.</text>
</comment>
<evidence type="ECO:0000256" key="4">
    <source>
        <dbReference type="ARBA" id="ARBA00035236"/>
    </source>
</evidence>
<evidence type="ECO:0000256" key="7">
    <source>
        <dbReference type="RuleBase" id="RU000666"/>
    </source>
</evidence>
<dbReference type="Pfam" id="PF12569">
    <property type="entry name" value="NatA_aux_su"/>
    <property type="match status" value="1"/>
</dbReference>
<feature type="region of interest" description="Disordered" evidence="8">
    <location>
        <begin position="468"/>
        <end position="489"/>
    </location>
</feature>
<dbReference type="InterPro" id="IPR019734">
    <property type="entry name" value="TPR_rpt"/>
</dbReference>
<dbReference type="Pfam" id="PF00935">
    <property type="entry name" value="Ribosomal_L44"/>
    <property type="match status" value="1"/>
</dbReference>
<accession>A0A8H5MDP4</accession>
<proteinExistence type="inferred from homology"/>
<dbReference type="GO" id="GO:0003735">
    <property type="term" value="F:structural constituent of ribosome"/>
    <property type="evidence" value="ECO:0007669"/>
    <property type="project" value="InterPro"/>
</dbReference>
<dbReference type="PANTHER" id="PTHR22767:SF2">
    <property type="entry name" value="N(ALPHA)-ACETYLTRANSFERASE 15_16, ISOFORM A"/>
    <property type="match status" value="1"/>
</dbReference>
<evidence type="ECO:0000256" key="6">
    <source>
        <dbReference type="PROSITE-ProRule" id="PRU00339"/>
    </source>
</evidence>
<keyword evidence="7" id="KW-0687">Ribonucleoprotein</keyword>
<keyword evidence="1" id="KW-0677">Repeat</keyword>
<feature type="compositionally biased region" description="Basic and acidic residues" evidence="8">
    <location>
        <begin position="741"/>
        <end position="752"/>
    </location>
</feature>
<dbReference type="GO" id="GO:0031415">
    <property type="term" value="C:NatA complex"/>
    <property type="evidence" value="ECO:0007669"/>
    <property type="project" value="TreeGrafter"/>
</dbReference>
<protein>
    <recommendedName>
        <fullName evidence="4">Large ribosomal subunit protein eL42</fullName>
    </recommendedName>
    <alternativeName>
        <fullName evidence="3">60S ribosomal protein L41</fullName>
    </alternativeName>
    <alternativeName>
        <fullName evidence="5">60S ribosomal protein L44</fullName>
    </alternativeName>
</protein>
<gene>
    <name evidence="9" type="ORF">D9757_003843</name>
</gene>
<evidence type="ECO:0000256" key="5">
    <source>
        <dbReference type="ARBA" id="ARBA00035340"/>
    </source>
</evidence>
<keyword evidence="2 6" id="KW-0802">TPR repeat</keyword>
<feature type="region of interest" description="Disordered" evidence="8">
    <location>
        <begin position="1"/>
        <end position="47"/>
    </location>
</feature>
<dbReference type="SUPFAM" id="SSF48452">
    <property type="entry name" value="TPR-like"/>
    <property type="match status" value="2"/>
</dbReference>
<name>A0A8H5MDP4_9AGAR</name>